<gene>
    <name evidence="2" type="ORF">SS1G_07808</name>
</gene>
<feature type="region of interest" description="Disordered" evidence="1">
    <location>
        <begin position="1"/>
        <end position="35"/>
    </location>
</feature>
<keyword evidence="3" id="KW-1185">Reference proteome</keyword>
<dbReference type="KEGG" id="ssl:SS1G_07808"/>
<name>A7ER55_SCLS1</name>
<dbReference type="AlphaFoldDB" id="A7ER55"/>
<accession>A7ER55</accession>
<proteinExistence type="predicted"/>
<dbReference type="EMBL" id="CH476630">
    <property type="protein sequence ID" value="EDN91947.1"/>
    <property type="molecule type" value="Genomic_DNA"/>
</dbReference>
<reference evidence="3" key="1">
    <citation type="journal article" date="2011" name="PLoS Genet.">
        <title>Genomic analysis of the necrotrophic fungal pathogens Sclerotinia sclerotiorum and Botrytis cinerea.</title>
        <authorList>
            <person name="Amselem J."/>
            <person name="Cuomo C.A."/>
            <person name="van Kan J.A."/>
            <person name="Viaud M."/>
            <person name="Benito E.P."/>
            <person name="Couloux A."/>
            <person name="Coutinho P.M."/>
            <person name="de Vries R.P."/>
            <person name="Dyer P.S."/>
            <person name="Fillinger S."/>
            <person name="Fournier E."/>
            <person name="Gout L."/>
            <person name="Hahn M."/>
            <person name="Kohn L."/>
            <person name="Lapalu N."/>
            <person name="Plummer K.M."/>
            <person name="Pradier J.M."/>
            <person name="Quevillon E."/>
            <person name="Sharon A."/>
            <person name="Simon A."/>
            <person name="ten Have A."/>
            <person name="Tudzynski B."/>
            <person name="Tudzynski P."/>
            <person name="Wincker P."/>
            <person name="Andrew M."/>
            <person name="Anthouard V."/>
            <person name="Beever R.E."/>
            <person name="Beffa R."/>
            <person name="Benoit I."/>
            <person name="Bouzid O."/>
            <person name="Brault B."/>
            <person name="Chen Z."/>
            <person name="Choquer M."/>
            <person name="Collemare J."/>
            <person name="Cotton P."/>
            <person name="Danchin E.G."/>
            <person name="Da Silva C."/>
            <person name="Gautier A."/>
            <person name="Giraud C."/>
            <person name="Giraud T."/>
            <person name="Gonzalez C."/>
            <person name="Grossetete S."/>
            <person name="Guldener U."/>
            <person name="Henrissat B."/>
            <person name="Howlett B.J."/>
            <person name="Kodira C."/>
            <person name="Kretschmer M."/>
            <person name="Lappartient A."/>
            <person name="Leroch M."/>
            <person name="Levis C."/>
            <person name="Mauceli E."/>
            <person name="Neuveglise C."/>
            <person name="Oeser B."/>
            <person name="Pearson M."/>
            <person name="Poulain J."/>
            <person name="Poussereau N."/>
            <person name="Quesneville H."/>
            <person name="Rascle C."/>
            <person name="Schumacher J."/>
            <person name="Segurens B."/>
            <person name="Sexton A."/>
            <person name="Silva E."/>
            <person name="Sirven C."/>
            <person name="Soanes D.M."/>
            <person name="Talbot N.J."/>
            <person name="Templeton M."/>
            <person name="Yandava C."/>
            <person name="Yarden O."/>
            <person name="Zeng Q."/>
            <person name="Rollins J.A."/>
            <person name="Lebrun M.H."/>
            <person name="Dickman M."/>
        </authorList>
    </citation>
    <scope>NUCLEOTIDE SEQUENCE [LARGE SCALE GENOMIC DNA]</scope>
    <source>
        <strain evidence="3">ATCC 18683 / 1980 / Ss-1</strain>
    </source>
</reference>
<evidence type="ECO:0000313" key="3">
    <source>
        <dbReference type="Proteomes" id="UP000001312"/>
    </source>
</evidence>
<dbReference type="RefSeq" id="XP_001591183.1">
    <property type="nucleotide sequence ID" value="XM_001591133.1"/>
</dbReference>
<dbReference type="GeneID" id="5487305"/>
<dbReference type="InParanoid" id="A7ER55"/>
<organism evidence="2 3">
    <name type="scientific">Sclerotinia sclerotiorum (strain ATCC 18683 / 1980 / Ss-1)</name>
    <name type="common">White mold</name>
    <name type="synonym">Whetzelinia sclerotiorum</name>
    <dbReference type="NCBI Taxonomy" id="665079"/>
    <lineage>
        <taxon>Eukaryota</taxon>
        <taxon>Fungi</taxon>
        <taxon>Dikarya</taxon>
        <taxon>Ascomycota</taxon>
        <taxon>Pezizomycotina</taxon>
        <taxon>Leotiomycetes</taxon>
        <taxon>Helotiales</taxon>
        <taxon>Sclerotiniaceae</taxon>
        <taxon>Sclerotinia</taxon>
    </lineage>
</organism>
<evidence type="ECO:0000313" key="2">
    <source>
        <dbReference type="EMBL" id="EDN91947.1"/>
    </source>
</evidence>
<sequence>MASYRKIRKPIRESNSATQANPWLPTDESMKIFKT</sequence>
<evidence type="ECO:0000256" key="1">
    <source>
        <dbReference type="SAM" id="MobiDB-lite"/>
    </source>
</evidence>
<dbReference type="Proteomes" id="UP000001312">
    <property type="component" value="Unassembled WGS sequence"/>
</dbReference>
<protein>
    <submittedName>
        <fullName evidence="2">Uncharacterized protein</fullName>
    </submittedName>
</protein>